<dbReference type="SUPFAM" id="SSF52096">
    <property type="entry name" value="ClpP/crotonase"/>
    <property type="match status" value="1"/>
</dbReference>
<dbReference type="InterPro" id="IPR045004">
    <property type="entry name" value="ECH_dom"/>
</dbReference>
<reference evidence="10" key="1">
    <citation type="submission" date="2014-03" db="EMBL/GenBank/DDBJ databases">
        <authorList>
            <person name="Aksoy S."/>
            <person name="Warren W."/>
            <person name="Wilson R.K."/>
        </authorList>
    </citation>
    <scope>NUCLEOTIDE SEQUENCE [LARGE SCALE GENOMIC DNA]</scope>
    <source>
        <strain evidence="10">IAEA</strain>
    </source>
</reference>
<evidence type="ECO:0000259" key="8">
    <source>
        <dbReference type="Pfam" id="PF16113"/>
    </source>
</evidence>
<dbReference type="VEuPathDB" id="VectorBase:GPAI010595"/>
<evidence type="ECO:0000256" key="5">
    <source>
        <dbReference type="ARBA" id="ARBA00022801"/>
    </source>
</evidence>
<dbReference type="GO" id="GO:0005739">
    <property type="term" value="C:mitochondrion"/>
    <property type="evidence" value="ECO:0007669"/>
    <property type="project" value="TreeGrafter"/>
</dbReference>
<dbReference type="EnsemblMetazoa" id="GPAI010595-RA">
    <property type="protein sequence ID" value="GPAI010595-PA"/>
    <property type="gene ID" value="GPAI010595"/>
</dbReference>
<keyword evidence="5" id="KW-0378">Hydrolase</keyword>
<proteinExistence type="inferred from homology"/>
<dbReference type="Proteomes" id="UP000092445">
    <property type="component" value="Unassembled WGS sequence"/>
</dbReference>
<comment type="similarity">
    <text evidence="2">Belongs to the enoyl-CoA hydratase/isomerase family.</text>
</comment>
<dbReference type="PANTHER" id="PTHR43176:SF3">
    <property type="entry name" value="3-HYDROXYISOBUTYRYL-COA HYDROLASE, MITOCHONDRIAL"/>
    <property type="match status" value="1"/>
</dbReference>
<evidence type="ECO:0000256" key="7">
    <source>
        <dbReference type="ARBA" id="ARBA00031181"/>
    </source>
</evidence>
<keyword evidence="10" id="KW-1185">Reference proteome</keyword>
<feature type="domain" description="Enoyl-CoA hydratase/isomerase" evidence="8">
    <location>
        <begin position="2"/>
        <end position="116"/>
    </location>
</feature>
<sequence>MVRLNRSKVLNAVRKIYTHLKKYEKTKSLMTIKGTWDKAFCAGGDARTIAESGPMEESKTFFRDEYTSNALIGNYKIPYIALIDGITMGGGVGLSVRGKYDVAAPRTLFAMPETAIVRRSAVNYINLPGFSSRNI</sequence>
<evidence type="ECO:0000256" key="3">
    <source>
        <dbReference type="ARBA" id="ARBA00011915"/>
    </source>
</evidence>
<dbReference type="EC" id="3.1.2.4" evidence="3"/>
<dbReference type="InterPro" id="IPR032259">
    <property type="entry name" value="HIBYL-CoA-H"/>
</dbReference>
<dbReference type="Gene3D" id="3.90.226.10">
    <property type="entry name" value="2-enoyl-CoA Hydratase, Chain A, domain 1"/>
    <property type="match status" value="1"/>
</dbReference>
<protein>
    <recommendedName>
        <fullName evidence="4">3-hydroxyisobutyryl-CoA hydrolase, mitochondrial</fullName>
        <ecNumber evidence="3">3.1.2.4</ecNumber>
    </recommendedName>
    <alternativeName>
        <fullName evidence="7">3-hydroxyisobutyryl-coenzyme A hydrolase</fullName>
    </alternativeName>
</protein>
<comment type="catalytic activity">
    <reaction evidence="1">
        <text>3-hydroxy-2-methylpropanoyl-CoA + H2O = 3-hydroxy-2-methylpropanoate + CoA + H(+)</text>
        <dbReference type="Rhea" id="RHEA:20888"/>
        <dbReference type="ChEBI" id="CHEBI:11805"/>
        <dbReference type="ChEBI" id="CHEBI:15377"/>
        <dbReference type="ChEBI" id="CHEBI:15378"/>
        <dbReference type="ChEBI" id="CHEBI:57287"/>
        <dbReference type="ChEBI" id="CHEBI:57340"/>
        <dbReference type="EC" id="3.1.2.4"/>
    </reaction>
</comment>
<dbReference type="InterPro" id="IPR029045">
    <property type="entry name" value="ClpP/crotonase-like_dom_sf"/>
</dbReference>
<dbReference type="GO" id="GO:0006574">
    <property type="term" value="P:L-valine catabolic process"/>
    <property type="evidence" value="ECO:0007669"/>
    <property type="project" value="UniProtKB-UniPathway"/>
</dbReference>
<dbReference type="UniPathway" id="UPA00362"/>
<dbReference type="PANTHER" id="PTHR43176">
    <property type="entry name" value="3-HYDROXYISOBUTYRYL-COA HYDROLASE-RELATED"/>
    <property type="match status" value="1"/>
</dbReference>
<dbReference type="CDD" id="cd06558">
    <property type="entry name" value="crotonase-like"/>
    <property type="match status" value="1"/>
</dbReference>
<evidence type="ECO:0000256" key="1">
    <source>
        <dbReference type="ARBA" id="ARBA00001709"/>
    </source>
</evidence>
<dbReference type="STRING" id="7398.A0A1A9ZCL5"/>
<dbReference type="GO" id="GO:0003860">
    <property type="term" value="F:3-hydroxyisobutyryl-CoA hydrolase activity"/>
    <property type="evidence" value="ECO:0007669"/>
    <property type="project" value="UniProtKB-EC"/>
</dbReference>
<name>A0A1A9ZCL5_GLOPL</name>
<evidence type="ECO:0000313" key="9">
    <source>
        <dbReference type="EnsemblMetazoa" id="GPAI010595-PA"/>
    </source>
</evidence>
<accession>A0A1A9ZCL5</accession>
<evidence type="ECO:0000256" key="2">
    <source>
        <dbReference type="ARBA" id="ARBA00005254"/>
    </source>
</evidence>
<dbReference type="Pfam" id="PF16113">
    <property type="entry name" value="ECH_2"/>
    <property type="match status" value="1"/>
</dbReference>
<evidence type="ECO:0000256" key="6">
    <source>
        <dbReference type="ARBA" id="ARBA00024871"/>
    </source>
</evidence>
<reference evidence="9" key="2">
    <citation type="submission" date="2020-05" db="UniProtKB">
        <authorList>
            <consortium name="EnsemblMetazoa"/>
        </authorList>
    </citation>
    <scope>IDENTIFICATION</scope>
    <source>
        <strain evidence="9">IAEA</strain>
    </source>
</reference>
<evidence type="ECO:0000256" key="4">
    <source>
        <dbReference type="ARBA" id="ARBA00016714"/>
    </source>
</evidence>
<organism evidence="9 10">
    <name type="scientific">Glossina pallidipes</name>
    <name type="common">Tsetse fly</name>
    <dbReference type="NCBI Taxonomy" id="7398"/>
    <lineage>
        <taxon>Eukaryota</taxon>
        <taxon>Metazoa</taxon>
        <taxon>Ecdysozoa</taxon>
        <taxon>Arthropoda</taxon>
        <taxon>Hexapoda</taxon>
        <taxon>Insecta</taxon>
        <taxon>Pterygota</taxon>
        <taxon>Neoptera</taxon>
        <taxon>Endopterygota</taxon>
        <taxon>Diptera</taxon>
        <taxon>Brachycera</taxon>
        <taxon>Muscomorpha</taxon>
        <taxon>Hippoboscoidea</taxon>
        <taxon>Glossinidae</taxon>
        <taxon>Glossina</taxon>
    </lineage>
</organism>
<comment type="function">
    <text evidence="6">Hydrolyzes 3-hydroxyisobutyryl-CoA (HIBYL-CoA), a saline catabolite. Has high activity toward isobutyryl-CoA. Could be an isobutyryl-CoA dehydrogenase that functions in valine catabolism. Also hydrolyzes 3-hydroxypropanoyl-CoA.</text>
</comment>
<evidence type="ECO:0000313" key="10">
    <source>
        <dbReference type="Proteomes" id="UP000092445"/>
    </source>
</evidence>
<dbReference type="AlphaFoldDB" id="A0A1A9ZCL5"/>